<sequence length="375" mass="41979">MKNIIIILAFFTLISCGEKEKLAEEIVLEEVNNSLKLTDEELKTFDLSTVVLQERTITKNLKLNGELNVPPQNLVSISSALGGYVKSTKLLPGMFVRKGEVLAVIEDNQFIQLQQDYLTTKTQLVNAEAEYHRQKDLNLNKASSDKVYLQAEADYKTLLISKSSLEQKLKLITIDPNKVSVANIRESISIYAPFNGYVSDIFVNIGKYISPNDVLLELINLSDLYLKLKVFEQDLDAIEIGQSVTVYTNSKPDKKYEAELIQIGKSFSADRAVAVYAKLKEVDPKLIPGMYMNAEITVPENKTKALPEESVVSFEGKDYVFEILDSNTFEMIEVQVGNSGNGWLEIKNAATLQDKKIAERGAYALLMALKNKGEE</sequence>
<keyword evidence="5" id="KW-1185">Reference proteome</keyword>
<accession>A0A3P3W0I1</accession>
<dbReference type="AlphaFoldDB" id="A0A3P3W0I1"/>
<evidence type="ECO:0000256" key="2">
    <source>
        <dbReference type="ARBA" id="ARBA00022448"/>
    </source>
</evidence>
<dbReference type="GO" id="GO:0030313">
    <property type="term" value="C:cell envelope"/>
    <property type="evidence" value="ECO:0007669"/>
    <property type="project" value="TreeGrafter"/>
</dbReference>
<dbReference type="GO" id="GO:0015679">
    <property type="term" value="P:plasma membrane copper ion transport"/>
    <property type="evidence" value="ECO:0007669"/>
    <property type="project" value="TreeGrafter"/>
</dbReference>
<dbReference type="GO" id="GO:0060003">
    <property type="term" value="P:copper ion export"/>
    <property type="evidence" value="ECO:0007669"/>
    <property type="project" value="TreeGrafter"/>
</dbReference>
<dbReference type="PROSITE" id="PS51257">
    <property type="entry name" value="PROKAR_LIPOPROTEIN"/>
    <property type="match status" value="1"/>
</dbReference>
<reference evidence="4 5" key="1">
    <citation type="submission" date="2018-11" db="EMBL/GenBank/DDBJ databases">
        <title>Flavobacterium sp. nov., YIM 102701-2 draft genome.</title>
        <authorList>
            <person name="Li G."/>
            <person name="Jiang Y."/>
        </authorList>
    </citation>
    <scope>NUCLEOTIDE SEQUENCE [LARGE SCALE GENOMIC DNA]</scope>
    <source>
        <strain evidence="4 5">YIM 102701-2</strain>
    </source>
</reference>
<dbReference type="InterPro" id="IPR051909">
    <property type="entry name" value="MFP_Cation_Efflux"/>
</dbReference>
<dbReference type="InterPro" id="IPR006143">
    <property type="entry name" value="RND_pump_MFP"/>
</dbReference>
<dbReference type="PANTHER" id="PTHR30097">
    <property type="entry name" value="CATION EFFLUX SYSTEM PROTEIN CUSB"/>
    <property type="match status" value="1"/>
</dbReference>
<dbReference type="SUPFAM" id="SSF111369">
    <property type="entry name" value="HlyD-like secretion proteins"/>
    <property type="match status" value="1"/>
</dbReference>
<evidence type="ECO:0000259" key="3">
    <source>
        <dbReference type="Pfam" id="PF25954"/>
    </source>
</evidence>
<comment type="caution">
    <text evidence="4">The sequence shown here is derived from an EMBL/GenBank/DDBJ whole genome shotgun (WGS) entry which is preliminary data.</text>
</comment>
<dbReference type="Pfam" id="PF25954">
    <property type="entry name" value="Beta-barrel_RND_2"/>
    <property type="match status" value="1"/>
</dbReference>
<keyword evidence="2" id="KW-0813">Transport</keyword>
<evidence type="ECO:0000256" key="1">
    <source>
        <dbReference type="ARBA" id="ARBA00009477"/>
    </source>
</evidence>
<feature type="domain" description="CusB-like beta-barrel" evidence="3">
    <location>
        <begin position="226"/>
        <end position="297"/>
    </location>
</feature>
<comment type="similarity">
    <text evidence="1">Belongs to the membrane fusion protein (MFP) (TC 8.A.1) family.</text>
</comment>
<dbReference type="Proteomes" id="UP000275719">
    <property type="component" value="Unassembled WGS sequence"/>
</dbReference>
<dbReference type="Gene3D" id="2.40.30.170">
    <property type="match status" value="1"/>
</dbReference>
<dbReference type="InterPro" id="IPR058792">
    <property type="entry name" value="Beta-barrel_RND_2"/>
</dbReference>
<dbReference type="EMBL" id="RQVQ01000055">
    <property type="protein sequence ID" value="RRJ87386.1"/>
    <property type="molecule type" value="Genomic_DNA"/>
</dbReference>
<gene>
    <name evidence="4" type="ORF">EG240_15160</name>
</gene>
<proteinExistence type="inferred from homology"/>
<evidence type="ECO:0000313" key="5">
    <source>
        <dbReference type="Proteomes" id="UP000275719"/>
    </source>
</evidence>
<dbReference type="OrthoDB" id="9814657at2"/>
<dbReference type="NCBIfam" id="TIGR01730">
    <property type="entry name" value="RND_mfp"/>
    <property type="match status" value="1"/>
</dbReference>
<dbReference type="Gene3D" id="2.40.50.100">
    <property type="match status" value="1"/>
</dbReference>
<dbReference type="RefSeq" id="WP_125020198.1">
    <property type="nucleotide sequence ID" value="NZ_RQVQ01000055.1"/>
</dbReference>
<name>A0A3P3W0I1_9FLAO</name>
<dbReference type="Gene3D" id="2.40.420.20">
    <property type="match status" value="1"/>
</dbReference>
<evidence type="ECO:0000313" key="4">
    <source>
        <dbReference type="EMBL" id="RRJ87386.1"/>
    </source>
</evidence>
<protein>
    <submittedName>
        <fullName evidence="4">Efflux RND transporter periplasmic adaptor subunit</fullName>
    </submittedName>
</protein>
<dbReference type="PANTHER" id="PTHR30097:SF4">
    <property type="entry name" value="SLR6042 PROTEIN"/>
    <property type="match status" value="1"/>
</dbReference>
<dbReference type="Gene3D" id="1.10.287.470">
    <property type="entry name" value="Helix hairpin bin"/>
    <property type="match status" value="1"/>
</dbReference>
<dbReference type="GO" id="GO:0022857">
    <property type="term" value="F:transmembrane transporter activity"/>
    <property type="evidence" value="ECO:0007669"/>
    <property type="project" value="InterPro"/>
</dbReference>
<organism evidence="4 5">
    <name type="scientific">Paenimyroides tangerinum</name>
    <dbReference type="NCBI Taxonomy" id="2488728"/>
    <lineage>
        <taxon>Bacteria</taxon>
        <taxon>Pseudomonadati</taxon>
        <taxon>Bacteroidota</taxon>
        <taxon>Flavobacteriia</taxon>
        <taxon>Flavobacteriales</taxon>
        <taxon>Flavobacteriaceae</taxon>
        <taxon>Paenimyroides</taxon>
    </lineage>
</organism>
<dbReference type="GO" id="GO:0016020">
    <property type="term" value="C:membrane"/>
    <property type="evidence" value="ECO:0007669"/>
    <property type="project" value="InterPro"/>
</dbReference>